<keyword evidence="2" id="KW-1185">Reference proteome</keyword>
<dbReference type="Proteomes" id="UP000789920">
    <property type="component" value="Unassembled WGS sequence"/>
</dbReference>
<gene>
    <name evidence="1" type="ORF">RPERSI_LOCUS19014</name>
</gene>
<comment type="caution">
    <text evidence="1">The sequence shown here is derived from an EMBL/GenBank/DDBJ whole genome shotgun (WGS) entry which is preliminary data.</text>
</comment>
<reference evidence="1" key="1">
    <citation type="submission" date="2021-06" db="EMBL/GenBank/DDBJ databases">
        <authorList>
            <person name="Kallberg Y."/>
            <person name="Tangrot J."/>
            <person name="Rosling A."/>
        </authorList>
    </citation>
    <scope>NUCLEOTIDE SEQUENCE</scope>
    <source>
        <strain evidence="1">MA461A</strain>
    </source>
</reference>
<protein>
    <submittedName>
        <fullName evidence="1">27875_t:CDS:1</fullName>
    </submittedName>
</protein>
<organism evidence="1 2">
    <name type="scientific">Racocetra persica</name>
    <dbReference type="NCBI Taxonomy" id="160502"/>
    <lineage>
        <taxon>Eukaryota</taxon>
        <taxon>Fungi</taxon>
        <taxon>Fungi incertae sedis</taxon>
        <taxon>Mucoromycota</taxon>
        <taxon>Glomeromycotina</taxon>
        <taxon>Glomeromycetes</taxon>
        <taxon>Diversisporales</taxon>
        <taxon>Gigasporaceae</taxon>
        <taxon>Racocetra</taxon>
    </lineage>
</organism>
<accession>A0ACA9RF40</accession>
<evidence type="ECO:0000313" key="1">
    <source>
        <dbReference type="EMBL" id="CAG8790234.1"/>
    </source>
</evidence>
<feature type="non-terminal residue" evidence="1">
    <location>
        <position position="72"/>
    </location>
</feature>
<name>A0ACA9RF40_9GLOM</name>
<feature type="non-terminal residue" evidence="1">
    <location>
        <position position="1"/>
    </location>
</feature>
<proteinExistence type="predicted"/>
<dbReference type="EMBL" id="CAJVQC010051324">
    <property type="protein sequence ID" value="CAG8790234.1"/>
    <property type="molecule type" value="Genomic_DNA"/>
</dbReference>
<evidence type="ECO:0000313" key="2">
    <source>
        <dbReference type="Proteomes" id="UP000789920"/>
    </source>
</evidence>
<sequence length="72" mass="8379">EIPIQDTPDDYRDLYVDCWNNEPQNRPVIDAIVERLTLINKNQTLKNDDKHTNNESSELSETIQNDNHLGSK</sequence>